<dbReference type="GeneID" id="30982684"/>
<dbReference type="PROSITE" id="PS50048">
    <property type="entry name" value="ZN2_CY6_FUNGAL_2"/>
    <property type="match status" value="1"/>
</dbReference>
<dbReference type="Gene3D" id="4.10.240.10">
    <property type="entry name" value="Zn(2)-C6 fungal-type DNA-binding domain"/>
    <property type="match status" value="1"/>
</dbReference>
<name>A0A1E4SP16_9ASCO</name>
<dbReference type="CDD" id="cd00067">
    <property type="entry name" value="GAL4"/>
    <property type="match status" value="1"/>
</dbReference>
<dbReference type="SUPFAM" id="SSF57701">
    <property type="entry name" value="Zn2/Cys6 DNA-binding domain"/>
    <property type="match status" value="1"/>
</dbReference>
<protein>
    <recommendedName>
        <fullName evidence="9">Zn(2)-C6 fungal-type domain-containing protein</fullName>
    </recommendedName>
</protein>
<dbReference type="OrthoDB" id="2595934at2759"/>
<keyword evidence="3" id="KW-0862">Zinc</keyword>
<evidence type="ECO:0000313" key="11">
    <source>
        <dbReference type="Proteomes" id="UP000094285"/>
    </source>
</evidence>
<dbReference type="InterPro" id="IPR036864">
    <property type="entry name" value="Zn2-C6_fun-type_DNA-bd_sf"/>
</dbReference>
<evidence type="ECO:0000256" key="3">
    <source>
        <dbReference type="ARBA" id="ARBA00022833"/>
    </source>
</evidence>
<keyword evidence="2" id="KW-0479">Metal-binding</keyword>
<evidence type="ECO:0000256" key="8">
    <source>
        <dbReference type="SAM" id="MobiDB-lite"/>
    </source>
</evidence>
<evidence type="ECO:0000256" key="4">
    <source>
        <dbReference type="ARBA" id="ARBA00023015"/>
    </source>
</evidence>
<feature type="compositionally biased region" description="Basic and acidic residues" evidence="8">
    <location>
        <begin position="129"/>
        <end position="145"/>
    </location>
</feature>
<sequence>MTNHSEPPTKKKKPHNRKLSDVGRTSISENRKLAQASRTLKACDLCRKQKTRCFRSPENPLSCLRCTFLNKPCSFETTPDTIPTIPEPNGGDPTLKKLDLIYSGINEVLRILKHGDAASALRKSGQESIPHHDHNSDQANFEDHPTFQSPTNSLKASPFSIVTNQVSSHEIPTPILNLLDLSTIQTYRKHEDLITLSILTEQETIELTSNFRRNYGRWVLFPKNVDTRELVERIRFKSPLLLTTCCCLSLRFSLNGLDPDDVNTVSRKRNTYRQLGKQLVKEVNQSLLKYTSLKGENDGDIEFLQSLVILSIYSFSLTSIMNGVGNRSLEQDNQEHGVLSDDGHENNLDNINLDPWFLSSVGLTTFLSKSTFGKLFQKMNVGDKNLSQSILLDNSDSNEYQTLTILRIYNHLCLVHLSNCVFSGRMCVIDEIRLNYCTSTLGLSSSTNFDGRMISEIGILLITYNFIQLNLNNSGSEGCYISLEDCESNFEGVREELRAWYDQWEYLFDQAPLQFVELNYDFCNLVIYYSYNYQKSLLVTTGHTISQLDERASLYDENHIDFIFGFSDKDSLVKMIQHAYNVVRFVNVIESDSYFAYLSDQVHFCFYFSGICLIKLLRFVVETKQTGLLAKIDHMEISDSLDGPVGDIKVLIHKFKSVGQGNEGDVITKYERGLTRGLEDLERTGS</sequence>
<comment type="subcellular location">
    <subcellularLocation>
        <location evidence="1">Nucleus</location>
    </subcellularLocation>
</comment>
<dbReference type="Pfam" id="PF00172">
    <property type="entry name" value="Zn_clus"/>
    <property type="match status" value="1"/>
</dbReference>
<dbReference type="SMART" id="SM00066">
    <property type="entry name" value="GAL4"/>
    <property type="match status" value="1"/>
</dbReference>
<keyword evidence="11" id="KW-1185">Reference proteome</keyword>
<dbReference type="InterPro" id="IPR051089">
    <property type="entry name" value="prtT"/>
</dbReference>
<evidence type="ECO:0000256" key="1">
    <source>
        <dbReference type="ARBA" id="ARBA00004123"/>
    </source>
</evidence>
<evidence type="ECO:0000256" key="5">
    <source>
        <dbReference type="ARBA" id="ARBA00023125"/>
    </source>
</evidence>
<dbReference type="STRING" id="984487.A0A1E4SP16"/>
<proteinExistence type="predicted"/>
<dbReference type="GO" id="GO:0000981">
    <property type="term" value="F:DNA-binding transcription factor activity, RNA polymerase II-specific"/>
    <property type="evidence" value="ECO:0007669"/>
    <property type="project" value="InterPro"/>
</dbReference>
<dbReference type="GO" id="GO:0008270">
    <property type="term" value="F:zinc ion binding"/>
    <property type="evidence" value="ECO:0007669"/>
    <property type="project" value="InterPro"/>
</dbReference>
<dbReference type="PROSITE" id="PS00463">
    <property type="entry name" value="ZN2_CY6_FUNGAL_1"/>
    <property type="match status" value="1"/>
</dbReference>
<reference evidence="11" key="1">
    <citation type="submission" date="2016-05" db="EMBL/GenBank/DDBJ databases">
        <title>Comparative genomics of biotechnologically important yeasts.</title>
        <authorList>
            <consortium name="DOE Joint Genome Institute"/>
            <person name="Riley R."/>
            <person name="Haridas S."/>
            <person name="Wolfe K.H."/>
            <person name="Lopes M.R."/>
            <person name="Hittinger C.T."/>
            <person name="Goker M."/>
            <person name="Salamov A."/>
            <person name="Wisecaver J."/>
            <person name="Long T.M."/>
            <person name="Aerts A.L."/>
            <person name="Barry K."/>
            <person name="Choi C."/>
            <person name="Clum A."/>
            <person name="Coughlan A.Y."/>
            <person name="Deshpande S."/>
            <person name="Douglass A.P."/>
            <person name="Hanson S.J."/>
            <person name="Klenk H.-P."/>
            <person name="Labutti K."/>
            <person name="Lapidus A."/>
            <person name="Lindquist E."/>
            <person name="Lipzen A."/>
            <person name="Meier-Kolthoff J.P."/>
            <person name="Ohm R.A."/>
            <person name="Otillar R.P."/>
            <person name="Pangilinan J."/>
            <person name="Peng Y."/>
            <person name="Rokas A."/>
            <person name="Rosa C.A."/>
            <person name="Scheuner C."/>
            <person name="Sibirny A.A."/>
            <person name="Slot J.C."/>
            <person name="Stielow J.B."/>
            <person name="Sun H."/>
            <person name="Kurtzman C.P."/>
            <person name="Blackwell M."/>
            <person name="Grigoriev I.V."/>
            <person name="Jeffries T.W."/>
        </authorList>
    </citation>
    <scope>NUCLEOTIDE SEQUENCE [LARGE SCALE GENOMIC DNA]</scope>
    <source>
        <strain evidence="11">NRRL Y-17324</strain>
    </source>
</reference>
<dbReference type="GO" id="GO:0000976">
    <property type="term" value="F:transcription cis-regulatory region binding"/>
    <property type="evidence" value="ECO:0007669"/>
    <property type="project" value="TreeGrafter"/>
</dbReference>
<organism evidence="10 11">
    <name type="scientific">Suhomyces tanzawaensis NRRL Y-17324</name>
    <dbReference type="NCBI Taxonomy" id="984487"/>
    <lineage>
        <taxon>Eukaryota</taxon>
        <taxon>Fungi</taxon>
        <taxon>Dikarya</taxon>
        <taxon>Ascomycota</taxon>
        <taxon>Saccharomycotina</taxon>
        <taxon>Pichiomycetes</taxon>
        <taxon>Debaryomycetaceae</taxon>
        <taxon>Suhomyces</taxon>
    </lineage>
</organism>
<evidence type="ECO:0000313" key="10">
    <source>
        <dbReference type="EMBL" id="ODV81261.1"/>
    </source>
</evidence>
<keyword evidence="6" id="KW-0804">Transcription</keyword>
<gene>
    <name evidence="10" type="ORF">CANTADRAFT_339225</name>
</gene>
<feature type="domain" description="Zn(2)-C6 fungal-type" evidence="9">
    <location>
        <begin position="42"/>
        <end position="75"/>
    </location>
</feature>
<dbReference type="CDD" id="cd12148">
    <property type="entry name" value="fungal_TF_MHR"/>
    <property type="match status" value="1"/>
</dbReference>
<evidence type="ECO:0000256" key="7">
    <source>
        <dbReference type="ARBA" id="ARBA00023242"/>
    </source>
</evidence>
<evidence type="ECO:0000259" key="9">
    <source>
        <dbReference type="PROSITE" id="PS50048"/>
    </source>
</evidence>
<feature type="region of interest" description="Disordered" evidence="8">
    <location>
        <begin position="122"/>
        <end position="152"/>
    </location>
</feature>
<dbReference type="EMBL" id="KV453910">
    <property type="protein sequence ID" value="ODV81261.1"/>
    <property type="molecule type" value="Genomic_DNA"/>
</dbReference>
<dbReference type="GO" id="GO:0005634">
    <property type="term" value="C:nucleus"/>
    <property type="evidence" value="ECO:0007669"/>
    <property type="project" value="UniProtKB-SubCell"/>
</dbReference>
<keyword evidence="5" id="KW-0238">DNA-binding</keyword>
<dbReference type="RefSeq" id="XP_020066383.1">
    <property type="nucleotide sequence ID" value="XM_020208547.1"/>
</dbReference>
<evidence type="ECO:0000256" key="6">
    <source>
        <dbReference type="ARBA" id="ARBA00023163"/>
    </source>
</evidence>
<accession>A0A1E4SP16</accession>
<keyword evidence="7" id="KW-0539">Nucleus</keyword>
<feature type="region of interest" description="Disordered" evidence="8">
    <location>
        <begin position="1"/>
        <end position="33"/>
    </location>
</feature>
<dbReference type="InterPro" id="IPR001138">
    <property type="entry name" value="Zn2Cys6_DnaBD"/>
</dbReference>
<dbReference type="PANTHER" id="PTHR31845">
    <property type="entry name" value="FINGER DOMAIN PROTEIN, PUTATIVE-RELATED"/>
    <property type="match status" value="1"/>
</dbReference>
<dbReference type="Proteomes" id="UP000094285">
    <property type="component" value="Unassembled WGS sequence"/>
</dbReference>
<evidence type="ECO:0000256" key="2">
    <source>
        <dbReference type="ARBA" id="ARBA00022723"/>
    </source>
</evidence>
<dbReference type="PANTHER" id="PTHR31845:SF34">
    <property type="entry name" value="TRANSCRIPTIONAL ACTIVATOR OF PROTEASES PRTT"/>
    <property type="match status" value="1"/>
</dbReference>
<dbReference type="AlphaFoldDB" id="A0A1E4SP16"/>
<keyword evidence="4" id="KW-0805">Transcription regulation</keyword>